<gene>
    <name evidence="2" type="ORF">Ctob_014735</name>
</gene>
<name>A0A0M0K5M2_9EUKA</name>
<evidence type="ECO:0000313" key="2">
    <source>
        <dbReference type="EMBL" id="KOO33683.1"/>
    </source>
</evidence>
<comment type="caution">
    <text evidence="2">The sequence shown here is derived from an EMBL/GenBank/DDBJ whole genome shotgun (WGS) entry which is preliminary data.</text>
</comment>
<feature type="compositionally biased region" description="Basic and acidic residues" evidence="1">
    <location>
        <begin position="259"/>
        <end position="285"/>
    </location>
</feature>
<evidence type="ECO:0000313" key="3">
    <source>
        <dbReference type="Proteomes" id="UP000037460"/>
    </source>
</evidence>
<reference evidence="3" key="1">
    <citation type="journal article" date="2015" name="PLoS Genet.">
        <title>Genome Sequence and Transcriptome Analyses of Chrysochromulina tobin: Metabolic Tools for Enhanced Algal Fitness in the Prominent Order Prymnesiales (Haptophyceae).</title>
        <authorList>
            <person name="Hovde B.T."/>
            <person name="Deodato C.R."/>
            <person name="Hunsperger H.M."/>
            <person name="Ryken S.A."/>
            <person name="Yost W."/>
            <person name="Jha R.K."/>
            <person name="Patterson J."/>
            <person name="Monnat R.J. Jr."/>
            <person name="Barlow S.B."/>
            <person name="Starkenburg S.R."/>
            <person name="Cattolico R.A."/>
        </authorList>
    </citation>
    <scope>NUCLEOTIDE SEQUENCE</scope>
    <source>
        <strain evidence="3">CCMP291</strain>
    </source>
</reference>
<sequence length="500" mass="55938">MLGLIASAQAKKEDSKVSVDGEQRLEVARGRLSRCVGRVLTEAGAAEMTMEASREVILREFKSIFMDLELEFKSEVRAKGKEKDRWWKLKLETQRVASKSVLKNEVTKLSAQFSADMSAKFREQSASGENALSEAMAKNQEMALQMQVLTVQVNDLKVALKESRQLCEQETSRGNRLETLHKGAKENVDAMSKEAAEAQSALTDALKSLGIEMIPDQPLIDQIRMLITTCLAMVDELDGVRAEAAQAEQAEQAAQAALEHSRAAMEAELHADREQGKEKEKERTLQQELNEARAGMHQLAEEAVARQKQLREIQSTRELMAKENVQLQQQVEGERRERAKERAAAQQRAMAAQSRVANLELELANLEQRNEQVQLHLHREIADLRELAGASDVKQKMAALEAEKAQLQGVLASQMADKQTRLKMSDDFLQSAHQSLEETRAQLRCSQASLEETREKLRRSQASLEIEKMSGAALAARLAALRERYLAMSMNMPLSAIDHV</sequence>
<feature type="region of interest" description="Disordered" evidence="1">
    <location>
        <begin position="251"/>
        <end position="285"/>
    </location>
</feature>
<evidence type="ECO:0000256" key="1">
    <source>
        <dbReference type="SAM" id="MobiDB-lite"/>
    </source>
</evidence>
<accession>A0A0M0K5M2</accession>
<keyword evidence="3" id="KW-1185">Reference proteome</keyword>
<dbReference type="EMBL" id="JWZX01001455">
    <property type="protein sequence ID" value="KOO33683.1"/>
    <property type="molecule type" value="Genomic_DNA"/>
</dbReference>
<protein>
    <submittedName>
        <fullName evidence="2">Uncharacterized protein</fullName>
    </submittedName>
</protein>
<dbReference type="AlphaFoldDB" id="A0A0M0K5M2"/>
<organism evidence="2 3">
    <name type="scientific">Chrysochromulina tobinii</name>
    <dbReference type="NCBI Taxonomy" id="1460289"/>
    <lineage>
        <taxon>Eukaryota</taxon>
        <taxon>Haptista</taxon>
        <taxon>Haptophyta</taxon>
        <taxon>Prymnesiophyceae</taxon>
        <taxon>Prymnesiales</taxon>
        <taxon>Chrysochromulinaceae</taxon>
        <taxon>Chrysochromulina</taxon>
    </lineage>
</organism>
<proteinExistence type="predicted"/>
<dbReference type="Proteomes" id="UP000037460">
    <property type="component" value="Unassembled WGS sequence"/>
</dbReference>